<keyword evidence="4" id="KW-1185">Reference proteome</keyword>
<feature type="compositionally biased region" description="Low complexity" evidence="2">
    <location>
        <begin position="46"/>
        <end position="59"/>
    </location>
</feature>
<organism evidence="3 4">
    <name type="scientific">Ostreococcus tauri</name>
    <name type="common">Marine green alga</name>
    <dbReference type="NCBI Taxonomy" id="70448"/>
    <lineage>
        <taxon>Eukaryota</taxon>
        <taxon>Viridiplantae</taxon>
        <taxon>Chlorophyta</taxon>
        <taxon>Mamiellophyceae</taxon>
        <taxon>Mamiellales</taxon>
        <taxon>Bathycoccaceae</taxon>
        <taxon>Ostreococcus</taxon>
    </lineage>
</organism>
<dbReference type="EMBL" id="CAID01000003">
    <property type="protein sequence ID" value="CEF97147.1"/>
    <property type="molecule type" value="Genomic_DNA"/>
</dbReference>
<feature type="compositionally biased region" description="Basic and acidic residues" evidence="2">
    <location>
        <begin position="64"/>
        <end position="83"/>
    </location>
</feature>
<reference evidence="3 4" key="2">
    <citation type="journal article" date="2014" name="BMC Genomics">
        <title>An improved genome of the model marine alga Ostreococcus tauri unfolds by assessing Illumina de novo assemblies.</title>
        <authorList>
            <person name="Blanc-Mathieu R."/>
            <person name="Verhelst B."/>
            <person name="Derelle E."/>
            <person name="Rombauts S."/>
            <person name="Bouget F.Y."/>
            <person name="Carre I."/>
            <person name="Chateau A."/>
            <person name="Eyre-Walker A."/>
            <person name="Grimsley N."/>
            <person name="Moreau H."/>
            <person name="Piegu B."/>
            <person name="Rivals E."/>
            <person name="Schackwitz W."/>
            <person name="Van de Peer Y."/>
            <person name="Piganeau G."/>
        </authorList>
    </citation>
    <scope>NUCLEOTIDE SEQUENCE [LARGE SCALE GENOMIC DNA]</scope>
    <source>
        <strain evidence="4">OTTH 0595 / CCAP 157/2 / RCC745</strain>
    </source>
</reference>
<reference evidence="4" key="1">
    <citation type="journal article" date="2006" name="Proc. Natl. Acad. Sci. U.S.A.">
        <title>Genome analysis of the smallest free-living eukaryote Ostreococcus tauri unveils many unique features.</title>
        <authorList>
            <person name="Derelle E."/>
            <person name="Ferraz C."/>
            <person name="Rombauts S."/>
            <person name="Rouze P."/>
            <person name="Worden A.Z."/>
            <person name="Robbens S."/>
            <person name="Partensky F."/>
            <person name="Degroeve S."/>
            <person name="Echeynie S."/>
            <person name="Cooke R."/>
            <person name="Saeys Y."/>
            <person name="Wuyts J."/>
            <person name="Jabbari K."/>
            <person name="Bowler C."/>
            <person name="Panaud O."/>
            <person name="Piegu B."/>
            <person name="Ball S.G."/>
            <person name="Ral J.-P."/>
            <person name="Bouget F.-Y."/>
            <person name="Piganeau G."/>
            <person name="De Baets B."/>
            <person name="Picard A."/>
            <person name="Delseny M."/>
            <person name="Demaille J."/>
            <person name="Van de Peer Y."/>
            <person name="Moreau H."/>
        </authorList>
    </citation>
    <scope>NUCLEOTIDE SEQUENCE [LARGE SCALE GENOMIC DNA]</scope>
    <source>
        <strain evidence="4">OTTH 0595 / CCAP 157/2 / RCC745</strain>
    </source>
</reference>
<accession>A0A090M398</accession>
<gene>
    <name evidence="3" type="ORF">OT_ostta03g02930</name>
</gene>
<evidence type="ECO:0000256" key="1">
    <source>
        <dbReference type="SAM" id="Coils"/>
    </source>
</evidence>
<dbReference type="RefSeq" id="XP_003078205.2">
    <property type="nucleotide sequence ID" value="XM_003078157.2"/>
</dbReference>
<feature type="region of interest" description="Disordered" evidence="2">
    <location>
        <begin position="226"/>
        <end position="251"/>
    </location>
</feature>
<dbReference type="Proteomes" id="UP000009170">
    <property type="component" value="Unassembled WGS sequence"/>
</dbReference>
<comment type="caution">
    <text evidence="3">The sequence shown here is derived from an EMBL/GenBank/DDBJ whole genome shotgun (WGS) entry which is preliminary data.</text>
</comment>
<feature type="compositionally biased region" description="Acidic residues" evidence="2">
    <location>
        <begin position="30"/>
        <end position="39"/>
    </location>
</feature>
<evidence type="ECO:0000256" key="2">
    <source>
        <dbReference type="SAM" id="MobiDB-lite"/>
    </source>
</evidence>
<dbReference type="AlphaFoldDB" id="A0A090M398"/>
<name>A0A090M398_OSTTA</name>
<dbReference type="KEGG" id="ota:OT_ostta03g02930"/>
<feature type="compositionally biased region" description="Polar residues" evidence="2">
    <location>
        <begin position="1"/>
        <end position="19"/>
    </location>
</feature>
<evidence type="ECO:0000313" key="3">
    <source>
        <dbReference type="EMBL" id="CEF97147.1"/>
    </source>
</evidence>
<sequence length="380" mass="42987">MTRSILTSVVNTRASTAQPDSVDRVMSSSSDDDEQTFDELYDKLTARASSGTSTSARDASNNDSKLKQLLERIRAPLRRDRASNAHKGSSESEDDGNIRPETPVRAHTPLSSTSRRRVVNDASPAMNESPATLMRYLRDAQRERADMESRAEALVEHIERRDAEARSVIEETRAEMREWRERCKQLSRDVPERWLGVFESYDAEIDRLGKENFDLRERLHEALEAKLSREDGSGHGEARAETSGERDAARTSEALHLRRALRAITLERDAITVKLADVDRRERQMNLIRRHSEGTTKRLARVERLLASETARAAQAIARAERADAATASIISDYESQLTSARALIENLALRCDADDLMRAAREHDRAFPPNRRRVSVRQS</sequence>
<feature type="coiled-coil region" evidence="1">
    <location>
        <begin position="137"/>
        <end position="189"/>
    </location>
</feature>
<evidence type="ECO:0000313" key="4">
    <source>
        <dbReference type="Proteomes" id="UP000009170"/>
    </source>
</evidence>
<proteinExistence type="predicted"/>
<feature type="region of interest" description="Disordered" evidence="2">
    <location>
        <begin position="1"/>
        <end position="120"/>
    </location>
</feature>
<dbReference type="OrthoDB" id="10531754at2759"/>
<protein>
    <submittedName>
        <fullName evidence="3">Unnamed product</fullName>
    </submittedName>
</protein>
<dbReference type="InParanoid" id="A0A090M398"/>
<dbReference type="GeneID" id="9832929"/>
<keyword evidence="1" id="KW-0175">Coiled coil</keyword>